<dbReference type="OrthoDB" id="2105912at2759"/>
<dbReference type="InterPro" id="IPR036259">
    <property type="entry name" value="MFS_trans_sf"/>
</dbReference>
<dbReference type="InterPro" id="IPR020846">
    <property type="entry name" value="MFS_dom"/>
</dbReference>
<comment type="caution">
    <text evidence="4">The sequence shown here is derived from an EMBL/GenBank/DDBJ whole genome shotgun (WGS) entry which is preliminary data.</text>
</comment>
<reference evidence="4 5" key="1">
    <citation type="submission" date="2019-02" db="EMBL/GenBank/DDBJ databases">
        <title>Genome sequencing of the rare red list fungi Dentipellis fragilis.</title>
        <authorList>
            <person name="Buettner E."/>
            <person name="Kellner H."/>
        </authorList>
    </citation>
    <scope>NUCLEOTIDE SEQUENCE [LARGE SCALE GENOMIC DNA]</scope>
    <source>
        <strain evidence="4 5">DSM 105465</strain>
    </source>
</reference>
<feature type="transmembrane region" description="Helical" evidence="2">
    <location>
        <begin position="200"/>
        <end position="219"/>
    </location>
</feature>
<feature type="transmembrane region" description="Helical" evidence="2">
    <location>
        <begin position="311"/>
        <end position="331"/>
    </location>
</feature>
<feature type="domain" description="Major facilitator superfamily (MFS) profile" evidence="3">
    <location>
        <begin position="102"/>
        <end position="522"/>
    </location>
</feature>
<dbReference type="Pfam" id="PF07690">
    <property type="entry name" value="MFS_1"/>
    <property type="match status" value="1"/>
</dbReference>
<evidence type="ECO:0000313" key="5">
    <source>
        <dbReference type="Proteomes" id="UP000298327"/>
    </source>
</evidence>
<evidence type="ECO:0000256" key="1">
    <source>
        <dbReference type="ARBA" id="ARBA00004141"/>
    </source>
</evidence>
<accession>A0A4Y9ZAC8</accession>
<dbReference type="EMBL" id="SEOQ01000084">
    <property type="protein sequence ID" value="TFY70751.1"/>
    <property type="molecule type" value="Genomic_DNA"/>
</dbReference>
<proteinExistence type="predicted"/>
<evidence type="ECO:0000259" key="3">
    <source>
        <dbReference type="PROSITE" id="PS50850"/>
    </source>
</evidence>
<gene>
    <name evidence="4" type="ORF">EVG20_g2248</name>
</gene>
<dbReference type="InterPro" id="IPR011701">
    <property type="entry name" value="MFS"/>
</dbReference>
<dbReference type="Proteomes" id="UP000298327">
    <property type="component" value="Unassembled WGS sequence"/>
</dbReference>
<dbReference type="CDD" id="cd17324">
    <property type="entry name" value="MFS_NepI_like"/>
    <property type="match status" value="1"/>
</dbReference>
<feature type="transmembrane region" description="Helical" evidence="2">
    <location>
        <begin position="337"/>
        <end position="356"/>
    </location>
</feature>
<dbReference type="Gene3D" id="1.20.1250.20">
    <property type="entry name" value="MFS general substrate transporter like domains"/>
    <property type="match status" value="1"/>
</dbReference>
<dbReference type="PROSITE" id="PS50850">
    <property type="entry name" value="MFS"/>
    <property type="match status" value="1"/>
</dbReference>
<feature type="transmembrane region" description="Helical" evidence="2">
    <location>
        <begin position="258"/>
        <end position="278"/>
    </location>
</feature>
<feature type="transmembrane region" description="Helical" evidence="2">
    <location>
        <begin position="171"/>
        <end position="194"/>
    </location>
</feature>
<dbReference type="STRING" id="205917.A0A4Y9ZAC8"/>
<keyword evidence="2" id="KW-1133">Transmembrane helix</keyword>
<name>A0A4Y9ZAC8_9AGAM</name>
<keyword evidence="2" id="KW-0812">Transmembrane</keyword>
<feature type="transmembrane region" description="Helical" evidence="2">
    <location>
        <begin position="231"/>
        <end position="252"/>
    </location>
</feature>
<dbReference type="SUPFAM" id="SSF103473">
    <property type="entry name" value="MFS general substrate transporter"/>
    <property type="match status" value="1"/>
</dbReference>
<protein>
    <recommendedName>
        <fullName evidence="3">Major facilitator superfamily (MFS) profile domain-containing protein</fullName>
    </recommendedName>
</protein>
<dbReference type="PANTHER" id="PTHR42910">
    <property type="entry name" value="TRANSPORTER SCO4007-RELATED"/>
    <property type="match status" value="1"/>
</dbReference>
<keyword evidence="5" id="KW-1185">Reference proteome</keyword>
<dbReference type="AlphaFoldDB" id="A0A4Y9ZAC8"/>
<organism evidence="4 5">
    <name type="scientific">Dentipellis fragilis</name>
    <dbReference type="NCBI Taxonomy" id="205917"/>
    <lineage>
        <taxon>Eukaryota</taxon>
        <taxon>Fungi</taxon>
        <taxon>Dikarya</taxon>
        <taxon>Basidiomycota</taxon>
        <taxon>Agaricomycotina</taxon>
        <taxon>Agaricomycetes</taxon>
        <taxon>Russulales</taxon>
        <taxon>Hericiaceae</taxon>
        <taxon>Dentipellis</taxon>
    </lineage>
</organism>
<dbReference type="GO" id="GO:0016020">
    <property type="term" value="C:membrane"/>
    <property type="evidence" value="ECO:0007669"/>
    <property type="project" value="UniProtKB-SubCell"/>
</dbReference>
<dbReference type="PANTHER" id="PTHR42910:SF1">
    <property type="entry name" value="MAJOR FACILITATOR SUPERFAMILY (MFS) PROFILE DOMAIN-CONTAINING PROTEIN"/>
    <property type="match status" value="1"/>
</dbReference>
<feature type="transmembrane region" description="Helical" evidence="2">
    <location>
        <begin position="101"/>
        <end position="122"/>
    </location>
</feature>
<dbReference type="GO" id="GO:0022857">
    <property type="term" value="F:transmembrane transporter activity"/>
    <property type="evidence" value="ECO:0007669"/>
    <property type="project" value="InterPro"/>
</dbReference>
<evidence type="ECO:0000256" key="2">
    <source>
        <dbReference type="SAM" id="Phobius"/>
    </source>
</evidence>
<keyword evidence="2" id="KW-0472">Membrane</keyword>
<feature type="transmembrane region" description="Helical" evidence="2">
    <location>
        <begin position="142"/>
        <end position="159"/>
    </location>
</feature>
<comment type="subcellular location">
    <subcellularLocation>
        <location evidence="1">Membrane</location>
        <topology evidence="1">Multi-pass membrane protein</topology>
    </subcellularLocation>
</comment>
<sequence length="522" mass="57181">MSENEPWPSGQSALTWHRVRPTLTRASGLRAIDYSKQFVFTNIAGAPTMNKEDKIPTVDVPAATFADPSTTAPCGHERPLDFGFIPIPTWNRYDPSQPHRFSLLLNMIFGISCTFSVANLYYCQPLLIQFAKSFNVSDGRVARIPTLLQAGYVAGLLLLTPMGDLIRRRPLILASVFVSASLTIGLAVTSSVVAFEALSFLVGFCTIASPILIPLAADLAPPERRASAMSIVFSGYLLGIVIARVIAGIIAEFASWRIVYYTAIGVQYALCIALYLMVPDYPPKSKDMTYFGILWSMAKLAVTEPRLIQTYLIFLASDACYIDFWVTLTFILGQSPYHYSTLVIGLFGLIGLFGVSMAPFTGRFIDGLVPWHSALLGTLLMTIFWVVQTAAAGVSMAAIVVVCLGLDYAITMQQLSLMASVLSIDEAARSRMNSIMILSNFIGQLIGVPTSTKVYAEHGWRAAAGYGLGCMGLQLFFLLPRGPHCKRYTWFGYEGGLDYRRHPRPAEAGENHEISEIRTVAA</sequence>
<evidence type="ECO:0000313" key="4">
    <source>
        <dbReference type="EMBL" id="TFY70751.1"/>
    </source>
</evidence>